<dbReference type="InterPro" id="IPR010697">
    <property type="entry name" value="YspA"/>
</dbReference>
<dbReference type="RefSeq" id="WP_272436551.1">
    <property type="nucleotide sequence ID" value="NZ_JAMQKB010000008.1"/>
</dbReference>
<evidence type="ECO:0000313" key="2">
    <source>
        <dbReference type="Proteomes" id="UP001145050"/>
    </source>
</evidence>
<dbReference type="PANTHER" id="PTHR38440">
    <property type="entry name" value="UPF0398 PROTEIN YPSA"/>
    <property type="match status" value="1"/>
</dbReference>
<dbReference type="PIRSF" id="PIRSF021290">
    <property type="entry name" value="DUF1273"/>
    <property type="match status" value="1"/>
</dbReference>
<dbReference type="SUPFAM" id="SSF102405">
    <property type="entry name" value="MCP/YpsA-like"/>
    <property type="match status" value="1"/>
</dbReference>
<gene>
    <name evidence="1" type="ORF">NC797_09530</name>
</gene>
<dbReference type="PANTHER" id="PTHR38440:SF1">
    <property type="entry name" value="UPF0398 PROTEIN SPR0331"/>
    <property type="match status" value="1"/>
</dbReference>
<proteinExistence type="predicted"/>
<sequence>MRVLYVTGYRPFELNIFKPNDQKILIIKEALKRKLTVLIDEGLEWVLISGQTGVELWTAEVIMELKAEYDIQLGVVPPFENMETRWSEQEQILYKEIVASADFFRPLYKGDYKGAFQFQARDNWIIEKTDGCLMLVDEEYPGSTSYFLEKSKQAMYEKDYLLLEITPFDLEDVVREMELTRHEP</sequence>
<organism evidence="1 2">
    <name type="scientific">Terrihalobacillus insolitus</name>
    <dbReference type="NCBI Taxonomy" id="2950438"/>
    <lineage>
        <taxon>Bacteria</taxon>
        <taxon>Bacillati</taxon>
        <taxon>Bacillota</taxon>
        <taxon>Bacilli</taxon>
        <taxon>Bacillales</taxon>
        <taxon>Bacillaceae</taxon>
        <taxon>Terrihalobacillus</taxon>
    </lineage>
</organism>
<comment type="caution">
    <text evidence="1">The sequence shown here is derived from an EMBL/GenBank/DDBJ whole genome shotgun (WGS) entry which is preliminary data.</text>
</comment>
<reference evidence="1" key="1">
    <citation type="submission" date="2022-06" db="EMBL/GenBank/DDBJ databases">
        <title>Aquibacillus sp. a new bacterium isolated from soil saline samples.</title>
        <authorList>
            <person name="Galisteo C."/>
            <person name="De La Haba R."/>
            <person name="Sanchez-Porro C."/>
            <person name="Ventosa A."/>
        </authorList>
    </citation>
    <scope>NUCLEOTIDE SEQUENCE</scope>
    <source>
        <strain evidence="1">3ASR75-11</strain>
    </source>
</reference>
<evidence type="ECO:0000313" key="1">
    <source>
        <dbReference type="EMBL" id="MDC3424749.1"/>
    </source>
</evidence>
<name>A0A9X4AME1_9BACI</name>
<keyword evidence="2" id="KW-1185">Reference proteome</keyword>
<dbReference type="NCBIfam" id="NF010181">
    <property type="entry name" value="PRK13660.1"/>
    <property type="match status" value="1"/>
</dbReference>
<dbReference type="Pfam" id="PF06908">
    <property type="entry name" value="YpsA"/>
    <property type="match status" value="1"/>
</dbReference>
<dbReference type="Gene3D" id="3.40.50.450">
    <property type="match status" value="1"/>
</dbReference>
<accession>A0A9X4AME1</accession>
<dbReference type="EMBL" id="JAMQKB010000008">
    <property type="protein sequence ID" value="MDC3424749.1"/>
    <property type="molecule type" value="Genomic_DNA"/>
</dbReference>
<protein>
    <submittedName>
        <fullName evidence="1">DUF1273 domain-containing protein</fullName>
    </submittedName>
</protein>
<dbReference type="AlphaFoldDB" id="A0A9X4AME1"/>
<dbReference type="Proteomes" id="UP001145050">
    <property type="component" value="Unassembled WGS sequence"/>
</dbReference>